<accession>A0A2U1E411</accession>
<dbReference type="AlphaFoldDB" id="A0A2U1E411"/>
<organism evidence="1 2">
    <name type="scientific">Ezakiella coagulans</name>
    <dbReference type="NCBI Taxonomy" id="46507"/>
    <lineage>
        <taxon>Bacteria</taxon>
        <taxon>Bacillati</taxon>
        <taxon>Bacillota</taxon>
        <taxon>Tissierellia</taxon>
        <taxon>Ezakiella</taxon>
    </lineage>
</organism>
<dbReference type="EMBL" id="QEKV01000004">
    <property type="protein sequence ID" value="PVY94680.1"/>
    <property type="molecule type" value="Genomic_DNA"/>
</dbReference>
<keyword evidence="2" id="KW-1185">Reference proteome</keyword>
<evidence type="ECO:0000313" key="1">
    <source>
        <dbReference type="EMBL" id="PVY94680.1"/>
    </source>
</evidence>
<dbReference type="RefSeq" id="WP_116480080.1">
    <property type="nucleotide sequence ID" value="NZ_QEKV01000004.1"/>
</dbReference>
<gene>
    <name evidence="1" type="ORF">C7381_104186</name>
</gene>
<dbReference type="Proteomes" id="UP000245793">
    <property type="component" value="Unassembled WGS sequence"/>
</dbReference>
<protein>
    <submittedName>
        <fullName evidence="1">Uncharacterized protein</fullName>
    </submittedName>
</protein>
<proteinExistence type="predicted"/>
<comment type="caution">
    <text evidence="1">The sequence shown here is derived from an EMBL/GenBank/DDBJ whole genome shotgun (WGS) entry which is preliminary data.</text>
</comment>
<sequence>MRVSIPNEKYFESFKFFCEEFYGKFDYNEDEYIKAKKAARTMRGKDQEIEVWYIDDDAVIGVGKILPTLSIDAIEYGGNLSIDIFNRSMFLEEAIDVSIKFIQSFYPIERILFTVKDDDYDLLLIMKEKSAKSLSEGEVTRDGESFNVKRFNLEI</sequence>
<reference evidence="1 2" key="1">
    <citation type="submission" date="2018-04" db="EMBL/GenBank/DDBJ databases">
        <title>Genomic Encyclopedia of Type Strains, Phase IV (KMG-IV): sequencing the most valuable type-strain genomes for metagenomic binning, comparative biology and taxonomic classification.</title>
        <authorList>
            <person name="Goeker M."/>
        </authorList>
    </citation>
    <scope>NUCLEOTIDE SEQUENCE [LARGE SCALE GENOMIC DNA]</scope>
    <source>
        <strain evidence="1 2">DSM 20705</strain>
    </source>
</reference>
<evidence type="ECO:0000313" key="2">
    <source>
        <dbReference type="Proteomes" id="UP000245793"/>
    </source>
</evidence>
<name>A0A2U1E411_9FIRM</name>